<gene>
    <name evidence="8 11" type="primary">rnr</name>
    <name evidence="11" type="ORF">ACERK3_10285</name>
</gene>
<dbReference type="InterPro" id="IPR003029">
    <property type="entry name" value="S1_domain"/>
</dbReference>
<protein>
    <recommendedName>
        <fullName evidence="8">Ribonuclease R</fullName>
        <shortName evidence="8">RNase R</shortName>
        <ecNumber evidence="8">3.1.13.1</ecNumber>
    </recommendedName>
</protein>
<dbReference type="InterPro" id="IPR004476">
    <property type="entry name" value="RNase_II/RNase_R"/>
</dbReference>
<dbReference type="CDD" id="cd04471">
    <property type="entry name" value="S1_RNase_R"/>
    <property type="match status" value="1"/>
</dbReference>
<evidence type="ECO:0000256" key="2">
    <source>
        <dbReference type="ARBA" id="ARBA00004496"/>
    </source>
</evidence>
<dbReference type="Pfam" id="PF00575">
    <property type="entry name" value="S1"/>
    <property type="match status" value="1"/>
</dbReference>
<proteinExistence type="inferred from homology"/>
<dbReference type="NCBIfam" id="TIGR02063">
    <property type="entry name" value="RNase_R"/>
    <property type="match status" value="1"/>
</dbReference>
<keyword evidence="3 8" id="KW-0963">Cytoplasm</keyword>
<feature type="compositionally biased region" description="Basic residues" evidence="9">
    <location>
        <begin position="822"/>
        <end position="832"/>
    </location>
</feature>
<dbReference type="PANTHER" id="PTHR23355:SF9">
    <property type="entry name" value="DIS3-LIKE EXONUCLEASE 2"/>
    <property type="match status" value="1"/>
</dbReference>
<dbReference type="NCBIfam" id="TIGR00358">
    <property type="entry name" value="3_prime_RNase"/>
    <property type="match status" value="1"/>
</dbReference>
<accession>A0ABV4U504</accession>
<keyword evidence="5 8" id="KW-0378">Hydrolase</keyword>
<dbReference type="HAMAP" id="MF_01895">
    <property type="entry name" value="RNase_R"/>
    <property type="match status" value="1"/>
</dbReference>
<comment type="caution">
    <text evidence="11">The sequence shown here is derived from an EMBL/GenBank/DDBJ whole genome shotgun (WGS) entry which is preliminary data.</text>
</comment>
<dbReference type="EC" id="3.1.13.1" evidence="8"/>
<comment type="catalytic activity">
    <reaction evidence="1 8">
        <text>Exonucleolytic cleavage in the 3'- to 5'-direction to yield nucleoside 5'-phosphates.</text>
        <dbReference type="EC" id="3.1.13.1"/>
    </reaction>
</comment>
<sequence>MPERFARRILEHLADQRYEPRTAHELARDLSIPEDEQPAFEEAVRQLLEEGQMVAGSSETLLLPPPGKTMVGIFRKHERGFGFIVPDELTQHGDLFVPPNASMDAMTGDRVSARVRHSPRRGSATGKSPYTGQIVEILQRADKRYVGTLQKDGKQFVVQVDGRVLHDAVLIRDPHASNAKLGDKVVIELIEYPDRPGKKAEGVITEVLGESGEPEIETLSVIRAYGLAEKFDDAVVENARAAAREFHDDDVPTDREDLTGLLTLTIDPPDARDFDDAISLRKVDEIEGGVKASHLRGESGDEAVWELGVHIADVSHFVRLDSPLDQEAYERGNSTYLPRKVIPMLPELLSNGVCSLQDGVNRFTKSAFIYYDADGRVVGQRFSRSVIHSDKRLTYLEAQALIDDDLREAVKHTRSEAKYPRPIIQALKQMDELAKTIRKRRMSEGMIVLGLPEVELVFDEAGRVVDAQPEDDAFTHTLIEMFMVEANEAAARLFDSLGVPMIRRVHPDPDAHDVGELRHFARVAGFNIPAKPSRKELQQLLEQVRGKPAQHAVHLAVLRTLSKAEYSPILVGHFALASEHYTHFTSPIRRYPDLVVHRGLDAYLKVTDNGQKGVGSPKQRKQVARAVMDSHLVPNEDRLHNLGKHCSTTERNSEQAERELRSYLVMELLTQHLGEDFAATVTGVTGMGVFMQLNRYLVDGLVRAADLPGPEGERWQMNPNTGALTAQRSGRAITIGDQFTVRVAKVDLARRQMDLVIIEDQGGGKQSGKQSGEKSGEKSTKKKPRRQSPGARKAHEATKKVKQQSKQQAEPGQSGQSSKGKSSSRSRRRRGK</sequence>
<evidence type="ECO:0000256" key="1">
    <source>
        <dbReference type="ARBA" id="ARBA00001849"/>
    </source>
</evidence>
<dbReference type="Pfam" id="PF08206">
    <property type="entry name" value="OB_RNB"/>
    <property type="match status" value="1"/>
</dbReference>
<name>A0ABV4U504_9BACT</name>
<dbReference type="PROSITE" id="PS01175">
    <property type="entry name" value="RIBONUCLEASE_II"/>
    <property type="match status" value="1"/>
</dbReference>
<evidence type="ECO:0000313" key="12">
    <source>
        <dbReference type="Proteomes" id="UP001575105"/>
    </source>
</evidence>
<dbReference type="SUPFAM" id="SSF50249">
    <property type="entry name" value="Nucleic acid-binding proteins"/>
    <property type="match status" value="4"/>
</dbReference>
<dbReference type="InterPro" id="IPR022966">
    <property type="entry name" value="RNase_II/R_CS"/>
</dbReference>
<dbReference type="EMBL" id="JBGUBD010000005">
    <property type="protein sequence ID" value="MFA9478684.1"/>
    <property type="molecule type" value="Genomic_DNA"/>
</dbReference>
<evidence type="ECO:0000256" key="7">
    <source>
        <dbReference type="ARBA" id="ARBA00022884"/>
    </source>
</evidence>
<reference evidence="11 12" key="1">
    <citation type="submission" date="2024-08" db="EMBL/GenBank/DDBJ databases">
        <title>Whole-genome sequencing of halo(alkali)philic microorganisms from hypersaline lakes.</title>
        <authorList>
            <person name="Sorokin D.Y."/>
            <person name="Merkel A.Y."/>
            <person name="Messina E."/>
            <person name="Yakimov M."/>
        </authorList>
    </citation>
    <scope>NUCLEOTIDE SEQUENCE [LARGE SCALE GENOMIC DNA]</scope>
    <source>
        <strain evidence="11 12">AB-hyl4</strain>
    </source>
</reference>
<comment type="subcellular location">
    <subcellularLocation>
        <location evidence="2 8">Cytoplasm</location>
    </subcellularLocation>
</comment>
<evidence type="ECO:0000256" key="6">
    <source>
        <dbReference type="ARBA" id="ARBA00022839"/>
    </source>
</evidence>
<evidence type="ECO:0000256" key="8">
    <source>
        <dbReference type="HAMAP-Rule" id="MF_01895"/>
    </source>
</evidence>
<keyword evidence="12" id="KW-1185">Reference proteome</keyword>
<dbReference type="Pfam" id="PF00773">
    <property type="entry name" value="RNB"/>
    <property type="match status" value="1"/>
</dbReference>
<comment type="function">
    <text evidence="8">3'-5' exoribonuclease that releases 5'-nucleoside monophosphates and is involved in maturation of structured RNAs.</text>
</comment>
<feature type="compositionally biased region" description="Low complexity" evidence="9">
    <location>
        <begin position="812"/>
        <end position="821"/>
    </location>
</feature>
<dbReference type="InterPro" id="IPR001900">
    <property type="entry name" value="RNase_II/R"/>
</dbReference>
<evidence type="ECO:0000313" key="11">
    <source>
        <dbReference type="EMBL" id="MFA9478684.1"/>
    </source>
</evidence>
<dbReference type="InterPro" id="IPR013223">
    <property type="entry name" value="RNase_B_OB_dom"/>
</dbReference>
<dbReference type="SMART" id="SM00955">
    <property type="entry name" value="RNB"/>
    <property type="match status" value="1"/>
</dbReference>
<evidence type="ECO:0000256" key="3">
    <source>
        <dbReference type="ARBA" id="ARBA00022490"/>
    </source>
</evidence>
<dbReference type="PANTHER" id="PTHR23355">
    <property type="entry name" value="RIBONUCLEASE"/>
    <property type="match status" value="1"/>
</dbReference>
<evidence type="ECO:0000256" key="5">
    <source>
        <dbReference type="ARBA" id="ARBA00022801"/>
    </source>
</evidence>
<dbReference type="InterPro" id="IPR050180">
    <property type="entry name" value="RNR_Ribonuclease"/>
</dbReference>
<keyword evidence="4 8" id="KW-0540">Nuclease</keyword>
<dbReference type="InterPro" id="IPR011805">
    <property type="entry name" value="RNase_R"/>
</dbReference>
<evidence type="ECO:0000256" key="4">
    <source>
        <dbReference type="ARBA" id="ARBA00022722"/>
    </source>
</evidence>
<comment type="similarity">
    <text evidence="8">Belongs to the RNR ribonuclease family. RNase R subfamily.</text>
</comment>
<keyword evidence="6 8" id="KW-0269">Exonuclease</keyword>
<dbReference type="Proteomes" id="UP001575105">
    <property type="component" value="Unassembled WGS sequence"/>
</dbReference>
<dbReference type="InterPro" id="IPR012340">
    <property type="entry name" value="NA-bd_OB-fold"/>
</dbReference>
<feature type="domain" description="S1 motif" evidence="10">
    <location>
        <begin position="674"/>
        <end position="758"/>
    </location>
</feature>
<dbReference type="RefSeq" id="WP_425345610.1">
    <property type="nucleotide sequence ID" value="NZ_JBGUBD010000005.1"/>
</dbReference>
<evidence type="ECO:0000256" key="9">
    <source>
        <dbReference type="SAM" id="MobiDB-lite"/>
    </source>
</evidence>
<dbReference type="Pfam" id="PF17876">
    <property type="entry name" value="CSD2"/>
    <property type="match status" value="1"/>
</dbReference>
<dbReference type="PROSITE" id="PS50126">
    <property type="entry name" value="S1"/>
    <property type="match status" value="1"/>
</dbReference>
<evidence type="ECO:0000259" key="10">
    <source>
        <dbReference type="PROSITE" id="PS50126"/>
    </source>
</evidence>
<keyword evidence="7 8" id="KW-0694">RNA-binding</keyword>
<feature type="region of interest" description="Disordered" evidence="9">
    <location>
        <begin position="759"/>
        <end position="832"/>
    </location>
</feature>
<dbReference type="Gene3D" id="2.40.50.140">
    <property type="entry name" value="Nucleic acid-binding proteins"/>
    <property type="match status" value="2"/>
</dbReference>
<dbReference type="InterPro" id="IPR040476">
    <property type="entry name" value="CSD2"/>
</dbReference>
<dbReference type="GO" id="GO:0008859">
    <property type="term" value="F:exoribonuclease II activity"/>
    <property type="evidence" value="ECO:0007669"/>
    <property type="project" value="UniProtKB-EC"/>
</dbReference>
<organism evidence="11 12">
    <name type="scientific">Natronomicrosphaera hydrolytica</name>
    <dbReference type="NCBI Taxonomy" id="3242702"/>
    <lineage>
        <taxon>Bacteria</taxon>
        <taxon>Pseudomonadati</taxon>
        <taxon>Planctomycetota</taxon>
        <taxon>Phycisphaerae</taxon>
        <taxon>Phycisphaerales</taxon>
        <taxon>Phycisphaeraceae</taxon>
        <taxon>Natronomicrosphaera</taxon>
    </lineage>
</organism>